<dbReference type="InterPro" id="IPR013216">
    <property type="entry name" value="Methyltransf_11"/>
</dbReference>
<dbReference type="InterPro" id="IPR029063">
    <property type="entry name" value="SAM-dependent_MTases_sf"/>
</dbReference>
<dbReference type="PANTHER" id="PTHR43591">
    <property type="entry name" value="METHYLTRANSFERASE"/>
    <property type="match status" value="1"/>
</dbReference>
<reference evidence="2 3" key="1">
    <citation type="submission" date="2023-03" db="EMBL/GenBank/DDBJ databases">
        <title>Bacillus Genome Sequencing.</title>
        <authorList>
            <person name="Dunlap C."/>
        </authorList>
    </citation>
    <scope>NUCLEOTIDE SEQUENCE [LARGE SCALE GENOMIC DNA]</scope>
    <source>
        <strain evidence="2 3">NRS-52</strain>
    </source>
</reference>
<protein>
    <submittedName>
        <fullName evidence="2">Class I SAM-dependent methyltransferase</fullName>
        <ecNumber evidence="2">2.1.1.-</ecNumber>
    </submittedName>
</protein>
<keyword evidence="2" id="KW-0489">Methyltransferase</keyword>
<dbReference type="Pfam" id="PF08241">
    <property type="entry name" value="Methyltransf_11"/>
    <property type="match status" value="1"/>
</dbReference>
<gene>
    <name evidence="2" type="ORF">P9847_18910</name>
</gene>
<keyword evidence="3" id="KW-1185">Reference proteome</keyword>
<keyword evidence="2" id="KW-0808">Transferase</keyword>
<dbReference type="GO" id="GO:0008168">
    <property type="term" value="F:methyltransferase activity"/>
    <property type="evidence" value="ECO:0007669"/>
    <property type="project" value="UniProtKB-KW"/>
</dbReference>
<feature type="domain" description="Methyltransferase type 11" evidence="1">
    <location>
        <begin position="40"/>
        <end position="136"/>
    </location>
</feature>
<dbReference type="Gene3D" id="3.40.50.150">
    <property type="entry name" value="Vaccinia Virus protein VP39"/>
    <property type="match status" value="1"/>
</dbReference>
<dbReference type="EMBL" id="JARTLD010000048">
    <property type="protein sequence ID" value="MED5019376.1"/>
    <property type="molecule type" value="Genomic_DNA"/>
</dbReference>
<evidence type="ECO:0000313" key="2">
    <source>
        <dbReference type="EMBL" id="MED5019376.1"/>
    </source>
</evidence>
<dbReference type="EC" id="2.1.1.-" evidence="2"/>
<sequence length="259" mass="29151">MPMNFHDPDNRTSYTTRQADDAWLKLLAEQVDVHGKHAADIGCGGGIYTLALLELGVKHVAGVDFSAEMLKGAKAHMDGRYPDQVTWLQGNAYQLPLSSNSYDFVLERALIHHLQDLPACFREAHRILKPGGTIVIQDRTPEDSLLPGSETNIRGFFFEKYPHLAKTEISRRHSSEQVISALQTAGFHDIRELKLWETRAVYSSTDALFEDLRSRTGRSILHECTDAELEELVSYISAKIKGSHPIIEKDPWTLWLAKA</sequence>
<evidence type="ECO:0000313" key="3">
    <source>
        <dbReference type="Proteomes" id="UP001343257"/>
    </source>
</evidence>
<dbReference type="PANTHER" id="PTHR43591:SF24">
    <property type="entry name" value="2-METHOXY-6-POLYPRENYL-1,4-BENZOQUINOL METHYLASE, MITOCHONDRIAL"/>
    <property type="match status" value="1"/>
</dbReference>
<evidence type="ECO:0000259" key="1">
    <source>
        <dbReference type="Pfam" id="PF08241"/>
    </source>
</evidence>
<comment type="caution">
    <text evidence="2">The sequence shown here is derived from an EMBL/GenBank/DDBJ whole genome shotgun (WGS) entry which is preliminary data.</text>
</comment>
<accession>A0ABU6PYY2</accession>
<organism evidence="2 3">
    <name type="scientific">Paenibacillus chibensis</name>
    <dbReference type="NCBI Taxonomy" id="59846"/>
    <lineage>
        <taxon>Bacteria</taxon>
        <taxon>Bacillati</taxon>
        <taxon>Bacillota</taxon>
        <taxon>Bacilli</taxon>
        <taxon>Bacillales</taxon>
        <taxon>Paenibacillaceae</taxon>
        <taxon>Paenibacillus</taxon>
    </lineage>
</organism>
<dbReference type="RefSeq" id="WP_328280307.1">
    <property type="nucleotide sequence ID" value="NZ_JARTLD010000048.1"/>
</dbReference>
<dbReference type="GO" id="GO:0032259">
    <property type="term" value="P:methylation"/>
    <property type="evidence" value="ECO:0007669"/>
    <property type="project" value="UniProtKB-KW"/>
</dbReference>
<dbReference type="SUPFAM" id="SSF53335">
    <property type="entry name" value="S-adenosyl-L-methionine-dependent methyltransferases"/>
    <property type="match status" value="1"/>
</dbReference>
<name>A0ABU6PYY2_9BACL</name>
<proteinExistence type="predicted"/>
<dbReference type="Proteomes" id="UP001343257">
    <property type="component" value="Unassembled WGS sequence"/>
</dbReference>
<dbReference type="CDD" id="cd02440">
    <property type="entry name" value="AdoMet_MTases"/>
    <property type="match status" value="1"/>
</dbReference>